<evidence type="ECO:0000256" key="1">
    <source>
        <dbReference type="ARBA" id="ARBA00022676"/>
    </source>
</evidence>
<dbReference type="RefSeq" id="WP_379851245.1">
    <property type="nucleotide sequence ID" value="NZ_JBHSMA010000019.1"/>
</dbReference>
<dbReference type="PANTHER" id="PTHR22916">
    <property type="entry name" value="GLYCOSYLTRANSFERASE"/>
    <property type="match status" value="1"/>
</dbReference>
<dbReference type="SUPFAM" id="SSF53448">
    <property type="entry name" value="Nucleotide-diphospho-sugar transferases"/>
    <property type="match status" value="1"/>
</dbReference>
<protein>
    <submittedName>
        <fullName evidence="5">Glycosyltransferase family 2 protein</fullName>
    </submittedName>
</protein>
<keyword evidence="1" id="KW-0328">Glycosyltransferase</keyword>
<evidence type="ECO:0000256" key="3">
    <source>
        <dbReference type="SAM" id="Phobius"/>
    </source>
</evidence>
<comment type="caution">
    <text evidence="5">The sequence shown here is derived from an EMBL/GenBank/DDBJ whole genome shotgun (WGS) entry which is preliminary data.</text>
</comment>
<dbReference type="CDD" id="cd00761">
    <property type="entry name" value="Glyco_tranf_GTA_type"/>
    <property type="match status" value="1"/>
</dbReference>
<feature type="transmembrane region" description="Helical" evidence="3">
    <location>
        <begin position="190"/>
        <end position="213"/>
    </location>
</feature>
<name>A0ABW0II79_9BACT</name>
<evidence type="ECO:0000313" key="6">
    <source>
        <dbReference type="Proteomes" id="UP001596106"/>
    </source>
</evidence>
<dbReference type="InterPro" id="IPR001173">
    <property type="entry name" value="Glyco_trans_2-like"/>
</dbReference>
<dbReference type="Proteomes" id="UP001596106">
    <property type="component" value="Unassembled WGS sequence"/>
</dbReference>
<reference evidence="6" key="1">
    <citation type="journal article" date="2019" name="Int. J. Syst. Evol. Microbiol.">
        <title>The Global Catalogue of Microorganisms (GCM) 10K type strain sequencing project: providing services to taxonomists for standard genome sequencing and annotation.</title>
        <authorList>
            <consortium name="The Broad Institute Genomics Platform"/>
            <consortium name="The Broad Institute Genome Sequencing Center for Infectious Disease"/>
            <person name="Wu L."/>
            <person name="Ma J."/>
        </authorList>
    </citation>
    <scope>NUCLEOTIDE SEQUENCE [LARGE SCALE GENOMIC DNA]</scope>
    <source>
        <strain evidence="6">CCUG 55250</strain>
    </source>
</reference>
<organism evidence="5 6">
    <name type="scientific">Larkinella bovis</name>
    <dbReference type="NCBI Taxonomy" id="683041"/>
    <lineage>
        <taxon>Bacteria</taxon>
        <taxon>Pseudomonadati</taxon>
        <taxon>Bacteroidota</taxon>
        <taxon>Cytophagia</taxon>
        <taxon>Cytophagales</taxon>
        <taxon>Spirosomataceae</taxon>
        <taxon>Larkinella</taxon>
    </lineage>
</organism>
<keyword evidence="6" id="KW-1185">Reference proteome</keyword>
<feature type="transmembrane region" description="Helical" evidence="3">
    <location>
        <begin position="302"/>
        <end position="323"/>
    </location>
</feature>
<keyword evidence="3" id="KW-0472">Membrane</keyword>
<keyword evidence="3" id="KW-0812">Transmembrane</keyword>
<keyword evidence="3" id="KW-1133">Transmembrane helix</keyword>
<keyword evidence="2" id="KW-0808">Transferase</keyword>
<evidence type="ECO:0000259" key="4">
    <source>
        <dbReference type="Pfam" id="PF00535"/>
    </source>
</evidence>
<evidence type="ECO:0000256" key="2">
    <source>
        <dbReference type="ARBA" id="ARBA00022679"/>
    </source>
</evidence>
<accession>A0ABW0II79</accession>
<evidence type="ECO:0000313" key="5">
    <source>
        <dbReference type="EMBL" id="MFC5413076.1"/>
    </source>
</evidence>
<dbReference type="PANTHER" id="PTHR22916:SF51">
    <property type="entry name" value="GLYCOSYLTRANSFERASE EPSH-RELATED"/>
    <property type="match status" value="1"/>
</dbReference>
<proteinExistence type="predicted"/>
<gene>
    <name evidence="5" type="ORF">ACFPMF_27380</name>
</gene>
<dbReference type="Gene3D" id="3.90.550.10">
    <property type="entry name" value="Spore Coat Polysaccharide Biosynthesis Protein SpsA, Chain A"/>
    <property type="match status" value="1"/>
</dbReference>
<dbReference type="EMBL" id="JBHSMA010000019">
    <property type="protein sequence ID" value="MFC5413076.1"/>
    <property type="molecule type" value="Genomic_DNA"/>
</dbReference>
<feature type="domain" description="Glycosyltransferase 2-like" evidence="4">
    <location>
        <begin position="8"/>
        <end position="175"/>
    </location>
</feature>
<dbReference type="Pfam" id="PF00535">
    <property type="entry name" value="Glycos_transf_2"/>
    <property type="match status" value="1"/>
</dbReference>
<sequence length="329" mass="38638">MMPPPVFSIIIPIYNVESYLDRCLLSVINQDFDNYEIICVNDGSTDRSSVIINNYEKKNNNLSIINQCNKGLSEARNSGIKASIGEYLLFLDGDDFYNNDSVLSALFNKIKIHKYDLVCFRSSLYFEETNESYEDDPDFVDYHSPWDYLDKNIFVQKNMHFVCVPQRCYRKEFLSKNKLLFKEDILHEDIPFSVLSFFYANSFAVMPDLLYVYRIRSNSIMRVFSLKKIFDSIGIANFLIEFIDKNKEHRAVNNLYKYLAGLYINAYLQLNNSGNTKEFKRTNSLVKFPLFWKSSVTIKLKFYCFLILINPKLFFLAVQILAIRKRYAS</sequence>
<dbReference type="InterPro" id="IPR029044">
    <property type="entry name" value="Nucleotide-diphossugar_trans"/>
</dbReference>